<dbReference type="AlphaFoldDB" id="A0AA39PIA1"/>
<feature type="region of interest" description="Disordered" evidence="1">
    <location>
        <begin position="88"/>
        <end position="122"/>
    </location>
</feature>
<evidence type="ECO:0000256" key="1">
    <source>
        <dbReference type="SAM" id="MobiDB-lite"/>
    </source>
</evidence>
<dbReference type="Proteomes" id="UP001175228">
    <property type="component" value="Unassembled WGS sequence"/>
</dbReference>
<name>A0AA39PIA1_9AGAR</name>
<evidence type="ECO:0000313" key="2">
    <source>
        <dbReference type="EMBL" id="KAK0484236.1"/>
    </source>
</evidence>
<sequence>MSTDPMLVHLPFFEWENTSMGLVLPTNHVVTRHPPIVPIPALSDVPLSPQASPSPKNHITIVFNIRESNSTIGIPPFDPLAVKCTSHPAPSHFHRPQTGYGPHKSRRPSNSTSEVLTPRTPPCARMPDACMLPNAPPNGGHFFSH</sequence>
<evidence type="ECO:0000313" key="3">
    <source>
        <dbReference type="Proteomes" id="UP001175228"/>
    </source>
</evidence>
<dbReference type="EMBL" id="JAUEPU010000057">
    <property type="protein sequence ID" value="KAK0484236.1"/>
    <property type="molecule type" value="Genomic_DNA"/>
</dbReference>
<proteinExistence type="predicted"/>
<keyword evidence="3" id="KW-1185">Reference proteome</keyword>
<accession>A0AA39PIA1</accession>
<protein>
    <submittedName>
        <fullName evidence="2">Uncharacterized protein</fullName>
    </submittedName>
</protein>
<comment type="caution">
    <text evidence="2">The sequence shown here is derived from an EMBL/GenBank/DDBJ whole genome shotgun (WGS) entry which is preliminary data.</text>
</comment>
<reference evidence="2" key="1">
    <citation type="submission" date="2023-06" db="EMBL/GenBank/DDBJ databases">
        <authorList>
            <consortium name="Lawrence Berkeley National Laboratory"/>
            <person name="Ahrendt S."/>
            <person name="Sahu N."/>
            <person name="Indic B."/>
            <person name="Wong-Bajracharya J."/>
            <person name="Merenyi Z."/>
            <person name="Ke H.-M."/>
            <person name="Monk M."/>
            <person name="Kocsube S."/>
            <person name="Drula E."/>
            <person name="Lipzen A."/>
            <person name="Balint B."/>
            <person name="Henrissat B."/>
            <person name="Andreopoulos B."/>
            <person name="Martin F.M."/>
            <person name="Harder C.B."/>
            <person name="Rigling D."/>
            <person name="Ford K.L."/>
            <person name="Foster G.D."/>
            <person name="Pangilinan J."/>
            <person name="Papanicolaou A."/>
            <person name="Barry K."/>
            <person name="LaButti K."/>
            <person name="Viragh M."/>
            <person name="Koriabine M."/>
            <person name="Yan M."/>
            <person name="Riley R."/>
            <person name="Champramary S."/>
            <person name="Plett K.L."/>
            <person name="Tsai I.J."/>
            <person name="Slot J."/>
            <person name="Sipos G."/>
            <person name="Plett J."/>
            <person name="Nagy L.G."/>
            <person name="Grigoriev I.V."/>
        </authorList>
    </citation>
    <scope>NUCLEOTIDE SEQUENCE</scope>
    <source>
        <strain evidence="2">HWK02</strain>
    </source>
</reference>
<organism evidence="2 3">
    <name type="scientific">Armillaria luteobubalina</name>
    <dbReference type="NCBI Taxonomy" id="153913"/>
    <lineage>
        <taxon>Eukaryota</taxon>
        <taxon>Fungi</taxon>
        <taxon>Dikarya</taxon>
        <taxon>Basidiomycota</taxon>
        <taxon>Agaricomycotina</taxon>
        <taxon>Agaricomycetes</taxon>
        <taxon>Agaricomycetidae</taxon>
        <taxon>Agaricales</taxon>
        <taxon>Marasmiineae</taxon>
        <taxon>Physalacriaceae</taxon>
        <taxon>Armillaria</taxon>
    </lineage>
</organism>
<gene>
    <name evidence="2" type="ORF">EDD18DRAFT_1361809</name>
</gene>